<proteinExistence type="predicted"/>
<accession>A0A0R1YQX9</accession>
<dbReference type="GO" id="GO:0005975">
    <property type="term" value="P:carbohydrate metabolic process"/>
    <property type="evidence" value="ECO:0007669"/>
    <property type="project" value="InterPro"/>
</dbReference>
<evidence type="ECO:0000259" key="2">
    <source>
        <dbReference type="Pfam" id="PF20736"/>
    </source>
</evidence>
<dbReference type="Pfam" id="PF07944">
    <property type="entry name" value="Beta-AFase-like_GH127_cat"/>
    <property type="match status" value="1"/>
</dbReference>
<dbReference type="PANTHER" id="PTHR43465">
    <property type="entry name" value="DUF1680 DOMAIN PROTEIN (AFU_ORTHOLOGUE AFUA_1G08910)"/>
    <property type="match status" value="1"/>
</dbReference>
<protein>
    <submittedName>
        <fullName evidence="4">Uncharacterized protein</fullName>
    </submittedName>
</protein>
<feature type="domain" description="Non-reducing end beta-L-arabinofuranosidase-like GH127 C-terminal" evidence="3">
    <location>
        <begin position="543"/>
        <end position="658"/>
    </location>
</feature>
<dbReference type="InterPro" id="IPR008928">
    <property type="entry name" value="6-hairpin_glycosidase_sf"/>
</dbReference>
<evidence type="ECO:0000313" key="4">
    <source>
        <dbReference type="EMBL" id="KRM44609.1"/>
    </source>
</evidence>
<comment type="caution">
    <text evidence="4">The sequence shown here is derived from an EMBL/GenBank/DDBJ whole genome shotgun (WGS) entry which is preliminary data.</text>
</comment>
<dbReference type="PANTHER" id="PTHR43465:SF2">
    <property type="entry name" value="DUF1680 DOMAIN PROTEIN (AFU_ORTHOLOGUE AFUA_1G08910)"/>
    <property type="match status" value="1"/>
</dbReference>
<dbReference type="Gene3D" id="1.50.10.20">
    <property type="match status" value="1"/>
</dbReference>
<dbReference type="EMBL" id="AZFZ01000011">
    <property type="protein sequence ID" value="KRM44609.1"/>
    <property type="molecule type" value="Genomic_DNA"/>
</dbReference>
<dbReference type="Pfam" id="PF20737">
    <property type="entry name" value="Glyco_hydro127C"/>
    <property type="match status" value="1"/>
</dbReference>
<gene>
    <name evidence="4" type="ORF">FD47_GL000247</name>
</gene>
<dbReference type="Pfam" id="PF20736">
    <property type="entry name" value="Glyco_hydro127M"/>
    <property type="match status" value="1"/>
</dbReference>
<evidence type="ECO:0000259" key="3">
    <source>
        <dbReference type="Pfam" id="PF20737"/>
    </source>
</evidence>
<dbReference type="InterPro" id="IPR012878">
    <property type="entry name" value="Beta-AFase-like_GH127_cat"/>
</dbReference>
<dbReference type="Proteomes" id="UP000051010">
    <property type="component" value="Unassembled WGS sequence"/>
</dbReference>
<dbReference type="InterPro" id="IPR049049">
    <property type="entry name" value="Beta-AFase-like_GH127_C"/>
</dbReference>
<evidence type="ECO:0000259" key="1">
    <source>
        <dbReference type="Pfam" id="PF07944"/>
    </source>
</evidence>
<feature type="domain" description="Non-reducing end beta-L-arabinofuranosidase-like GH127 middle" evidence="2">
    <location>
        <begin position="450"/>
        <end position="541"/>
    </location>
</feature>
<organism evidence="4 5">
    <name type="scientific">Lentilactobacillus parafarraginis DSM 18390 = JCM 14109</name>
    <dbReference type="NCBI Taxonomy" id="1423786"/>
    <lineage>
        <taxon>Bacteria</taxon>
        <taxon>Bacillati</taxon>
        <taxon>Bacillota</taxon>
        <taxon>Bacilli</taxon>
        <taxon>Lactobacillales</taxon>
        <taxon>Lactobacillaceae</taxon>
        <taxon>Lentilactobacillus</taxon>
    </lineage>
</organism>
<dbReference type="InterPro" id="IPR049046">
    <property type="entry name" value="Beta-AFase-like_GH127_middle"/>
</dbReference>
<reference evidence="4 5" key="1">
    <citation type="journal article" date="2015" name="Genome Announc.">
        <title>Expanding the biotechnology potential of lactobacilli through comparative genomics of 213 strains and associated genera.</title>
        <authorList>
            <person name="Sun Z."/>
            <person name="Harris H.M."/>
            <person name="McCann A."/>
            <person name="Guo C."/>
            <person name="Argimon S."/>
            <person name="Zhang W."/>
            <person name="Yang X."/>
            <person name="Jeffery I.B."/>
            <person name="Cooney J.C."/>
            <person name="Kagawa T.F."/>
            <person name="Liu W."/>
            <person name="Song Y."/>
            <person name="Salvetti E."/>
            <person name="Wrobel A."/>
            <person name="Rasinkangas P."/>
            <person name="Parkhill J."/>
            <person name="Rea M.C."/>
            <person name="O'Sullivan O."/>
            <person name="Ritari J."/>
            <person name="Douillard F.P."/>
            <person name="Paul Ross R."/>
            <person name="Yang R."/>
            <person name="Briner A.E."/>
            <person name="Felis G.E."/>
            <person name="de Vos W.M."/>
            <person name="Barrangou R."/>
            <person name="Klaenhammer T.R."/>
            <person name="Caufield P.W."/>
            <person name="Cui Y."/>
            <person name="Zhang H."/>
            <person name="O'Toole P.W."/>
        </authorList>
    </citation>
    <scope>NUCLEOTIDE SEQUENCE [LARGE SCALE GENOMIC DNA]</scope>
    <source>
        <strain evidence="4 5">DSM 18390</strain>
    </source>
</reference>
<dbReference type="InterPro" id="IPR049174">
    <property type="entry name" value="Beta-AFase-like"/>
</dbReference>
<evidence type="ECO:0000313" key="5">
    <source>
        <dbReference type="Proteomes" id="UP000051010"/>
    </source>
</evidence>
<name>A0A0R1YQX9_9LACO</name>
<feature type="domain" description="Non-reducing end beta-L-arabinofuranosidase-like GH127 catalytic" evidence="1">
    <location>
        <begin position="14"/>
        <end position="439"/>
    </location>
</feature>
<sequence length="663" mass="75153">MILMDELTKLSVNDVQITSTFWKRYRDLIAEESVPFQWDMINDKGKMDVTNAAAAGGAADHSGAIENLKIAAGRAKGHHFGYPFQDTDVYKWLQTVAYVLKYHFDQKMKEEADWTVDLIADAQDDDGYLSTYFQIDAPQRKFKRLQQSHELYSMGHYIEAGVAYYESTGNQKALDIAEKMAGCINNHFGPEDGKIHGYDGHPEIELALAKLYETTKNKTYLNLAKYFITERGQDLHFFDRQNKADGIDNDFFPELRTIGDRYYFADKPITEQKDAHGHAVRVLYFCTGLAHVARVEHDDKLLKAANTIWNDIVKKQMYITGNVGQTATGEAFTYDYDLPNDTDYGETCASVSMAFFTKQMLANEFNGQFGDIIEKEIFNGALSGIALDGKHYFYANPLEADPLASKLNPGKKHIALRRSSWFACACCPANITRLIASLDQYLYEIHDDVILSHQFIANDAKFNDGIEIKQTGNFPWDGNIDYAITNPNTSKFTFGIRIPAWSLDNYSIKVNGKEVEPDLKENVLYIPINDKTTAISLELNMNVHVVRANANVSADIMKVAVQRGPIVYCLEGVDNEEPLSRYVLGQKPSFDYNYQSKLLNGVGVVTTDDAYRIADDSDDSDDSLYTFDRPKGVEKAHLEFIPYYAWANRDKKQMTVWLHQSEI</sequence>
<dbReference type="SUPFAM" id="SSF48208">
    <property type="entry name" value="Six-hairpin glycosidases"/>
    <property type="match status" value="1"/>
</dbReference>
<dbReference type="PATRIC" id="fig|1423786.4.peg.250"/>
<dbReference type="AlphaFoldDB" id="A0A0R1YQX9"/>